<evidence type="ECO:0000313" key="5">
    <source>
        <dbReference type="EMBL" id="VDM42179.1"/>
    </source>
</evidence>
<accession>A0A183UQT8</accession>
<dbReference type="EMBL" id="UYWY01020643">
    <property type="protein sequence ID" value="VDM42179.1"/>
    <property type="molecule type" value="Genomic_DNA"/>
</dbReference>
<organism evidence="6 7">
    <name type="scientific">Toxocara canis</name>
    <name type="common">Canine roundworm</name>
    <dbReference type="NCBI Taxonomy" id="6265"/>
    <lineage>
        <taxon>Eukaryota</taxon>
        <taxon>Metazoa</taxon>
        <taxon>Ecdysozoa</taxon>
        <taxon>Nematoda</taxon>
        <taxon>Chromadorea</taxon>
        <taxon>Rhabditida</taxon>
        <taxon>Spirurina</taxon>
        <taxon>Ascaridomorpha</taxon>
        <taxon>Ascaridoidea</taxon>
        <taxon>Toxocaridae</taxon>
        <taxon>Toxocara</taxon>
    </lineage>
</organism>
<dbReference type="GO" id="GO:0005576">
    <property type="term" value="C:extracellular region"/>
    <property type="evidence" value="ECO:0007669"/>
    <property type="project" value="UniProtKB-SubCell"/>
</dbReference>
<dbReference type="InterPro" id="IPR038479">
    <property type="entry name" value="Transthyretin-like_sf"/>
</dbReference>
<evidence type="ECO:0000313" key="6">
    <source>
        <dbReference type="Proteomes" id="UP000050794"/>
    </source>
</evidence>
<name>A0A183UQT8_TOXCA</name>
<keyword evidence="4" id="KW-0732">Signal</keyword>
<dbReference type="InterPro" id="IPR001534">
    <property type="entry name" value="Transthyretin-like"/>
</dbReference>
<evidence type="ECO:0000256" key="4">
    <source>
        <dbReference type="ARBA" id="ARBA00022729"/>
    </source>
</evidence>
<evidence type="ECO:0000256" key="1">
    <source>
        <dbReference type="ARBA" id="ARBA00004613"/>
    </source>
</evidence>
<dbReference type="Pfam" id="PF01060">
    <property type="entry name" value="TTR-52"/>
    <property type="match status" value="1"/>
</dbReference>
<evidence type="ECO:0000256" key="2">
    <source>
        <dbReference type="ARBA" id="ARBA00010112"/>
    </source>
</evidence>
<proteinExistence type="inferred from homology"/>
<dbReference type="Gene3D" id="2.60.40.3330">
    <property type="match status" value="1"/>
</dbReference>
<dbReference type="AlphaFoldDB" id="A0A183UQT8"/>
<reference evidence="7" key="1">
    <citation type="submission" date="2016-06" db="UniProtKB">
        <authorList>
            <consortium name="WormBaseParasite"/>
        </authorList>
    </citation>
    <scope>IDENTIFICATION</scope>
</reference>
<comment type="subcellular location">
    <subcellularLocation>
        <location evidence="1">Secreted</location>
    </subcellularLocation>
</comment>
<gene>
    <name evidence="5" type="ORF">TCNE_LOCUS10858</name>
</gene>
<keyword evidence="6" id="KW-1185">Reference proteome</keyword>
<dbReference type="Proteomes" id="UP000050794">
    <property type="component" value="Unassembled WGS sequence"/>
</dbReference>
<protein>
    <submittedName>
        <fullName evidence="7">Transthyretin-like family protein</fullName>
    </submittedName>
</protein>
<dbReference type="WBParaSite" id="TCNE_0001085801-mRNA-1">
    <property type="protein sequence ID" value="TCNE_0001085801-mRNA-1"/>
    <property type="gene ID" value="TCNE_0001085801"/>
</dbReference>
<evidence type="ECO:0000256" key="3">
    <source>
        <dbReference type="ARBA" id="ARBA00022525"/>
    </source>
</evidence>
<reference evidence="5 6" key="2">
    <citation type="submission" date="2018-11" db="EMBL/GenBank/DDBJ databases">
        <authorList>
            <consortium name="Pathogen Informatics"/>
        </authorList>
    </citation>
    <scope>NUCLEOTIDE SEQUENCE [LARGE SCALE GENOMIC DNA]</scope>
</reference>
<comment type="similarity">
    <text evidence="2">Belongs to the nematode transthyretin-like family.</text>
</comment>
<dbReference type="PANTHER" id="PTHR21700">
    <property type="entry name" value="TRANSTHYRETIN-LIKE FAMILY PROTEIN-RELATED"/>
    <property type="match status" value="1"/>
</dbReference>
<sequence>MKRYFAALCVLSIGISEGFRQQSIAVKGKLMCGTMPGANIKVKLMDKDTGSEKLFCLKSFAWNYIVFFDAGLDPDDEMDSGYTDEHGEFSLSGDETELTTIDPQLKIYHECNKGLNPCPRKWVISVPDKYITSGRIPTKTFDLGTVNLEVELDGETFDCVH</sequence>
<evidence type="ECO:0000313" key="7">
    <source>
        <dbReference type="WBParaSite" id="TCNE_0001085801-mRNA-1"/>
    </source>
</evidence>
<dbReference type="GO" id="GO:0009986">
    <property type="term" value="C:cell surface"/>
    <property type="evidence" value="ECO:0007669"/>
    <property type="project" value="InterPro"/>
</dbReference>
<keyword evidence="3" id="KW-0964">Secreted</keyword>